<proteinExistence type="predicted"/>
<dbReference type="InterPro" id="IPR050523">
    <property type="entry name" value="AKR_Detox_Biosynth"/>
</dbReference>
<reference evidence="4" key="1">
    <citation type="submission" date="2021-05" db="EMBL/GenBank/DDBJ databases">
        <authorList>
            <person name="Khan N."/>
        </authorList>
    </citation>
    <scope>NUCLEOTIDE SEQUENCE</scope>
</reference>
<dbReference type="Pfam" id="PF00248">
    <property type="entry name" value="Aldo_ket_red"/>
    <property type="match status" value="1"/>
</dbReference>
<accession>A0A8J2IJE4</accession>
<evidence type="ECO:0000256" key="2">
    <source>
        <dbReference type="SAM" id="MobiDB-lite"/>
    </source>
</evidence>
<protein>
    <recommendedName>
        <fullName evidence="3">NADP-dependent oxidoreductase domain-containing protein</fullName>
    </recommendedName>
</protein>
<dbReference type="EMBL" id="CAJSTJ010000123">
    <property type="protein sequence ID" value="CAG7558318.1"/>
    <property type="molecule type" value="Genomic_DNA"/>
</dbReference>
<dbReference type="PANTHER" id="PTHR43364">
    <property type="entry name" value="NADH-SPECIFIC METHYLGLYOXAL REDUCTASE-RELATED"/>
    <property type="match status" value="1"/>
</dbReference>
<dbReference type="CDD" id="cd19075">
    <property type="entry name" value="AKR_AKR7A1-5"/>
    <property type="match status" value="1"/>
</dbReference>
<comment type="caution">
    <text evidence="4">The sequence shown here is derived from an EMBL/GenBank/DDBJ whole genome shotgun (WGS) entry which is preliminary data.</text>
</comment>
<gene>
    <name evidence="4" type="ORF">FEQUK3_LOCUS4065</name>
</gene>
<name>A0A8J2IJE4_FUSEQ</name>
<dbReference type="Proteomes" id="UP000693738">
    <property type="component" value="Unassembled WGS sequence"/>
</dbReference>
<dbReference type="PANTHER" id="PTHR43364:SF4">
    <property type="entry name" value="NAD(P)-LINKED OXIDOREDUCTASE SUPERFAMILY PROTEIN"/>
    <property type="match status" value="1"/>
</dbReference>
<sequence>MEAKSTIKLILGAAPIGDSAVDPMARFSTPDEVNGFLNVFAKHGYNEIDTAAVYSPGAPYSSEPRIGAVSAGDRFKIDTKADWFQGHTKESVSRDIDNSLKNLKIDQINLYYLQLPERKYPLEPVLETLNQAHKDGKIKAWGISNYRADEVQKTLDICEEHGFVKPNVYQGHYNPIVRGGEKELFPLLRKHGIAFYSYSPAAGGFFAQKHKNPDPVSRFSGSTPVGTVYVGMYVKQSIEGAVEKALQVAARYDIKGHAAALRWTAHHSILKAEYGDGVVIGASNLKQLESNLSTMEEGFLMDFIVVTDPSQRASAKTNRRVHAHAARVAHARTRRRHMAEYNQVKANLQQRDTNDPTRNKSATITVPGESQSPLPSIPHPLAGDLQPDGISRFRQNLSPLEHFIFDHYIQTVLPAQISYCPIVMGLKEKVIDIRSHWMFFISSDPIILRGFLLAACRHLSLVELQDQYAPMAIKYKLSYLQELRKCMFVDKPTSRREAVSMTTVLAFDEVICGNHALAAKHVLGAVNIIEHAGGIEALELNSVVRYILYSLLYGKGLVDRDRDLYLTAKSFTPDSIWP</sequence>
<organism evidence="4 5">
    <name type="scientific">Fusarium equiseti</name>
    <name type="common">Fusarium scirpi</name>
    <dbReference type="NCBI Taxonomy" id="61235"/>
    <lineage>
        <taxon>Eukaryota</taxon>
        <taxon>Fungi</taxon>
        <taxon>Dikarya</taxon>
        <taxon>Ascomycota</taxon>
        <taxon>Pezizomycotina</taxon>
        <taxon>Sordariomycetes</taxon>
        <taxon>Hypocreomycetidae</taxon>
        <taxon>Hypocreales</taxon>
        <taxon>Nectriaceae</taxon>
        <taxon>Fusarium</taxon>
        <taxon>Fusarium incarnatum-equiseti species complex</taxon>
    </lineage>
</organism>
<feature type="domain" description="NADP-dependent oxidoreductase" evidence="3">
    <location>
        <begin position="8"/>
        <end position="296"/>
    </location>
</feature>
<feature type="region of interest" description="Disordered" evidence="2">
    <location>
        <begin position="348"/>
        <end position="375"/>
    </location>
</feature>
<evidence type="ECO:0000313" key="4">
    <source>
        <dbReference type="EMBL" id="CAG7558318.1"/>
    </source>
</evidence>
<dbReference type="InterPro" id="IPR023210">
    <property type="entry name" value="NADP_OxRdtase_dom"/>
</dbReference>
<evidence type="ECO:0000313" key="5">
    <source>
        <dbReference type="Proteomes" id="UP000693738"/>
    </source>
</evidence>
<dbReference type="AlphaFoldDB" id="A0A8J2IJE4"/>
<evidence type="ECO:0000256" key="1">
    <source>
        <dbReference type="ARBA" id="ARBA00023002"/>
    </source>
</evidence>
<keyword evidence="1" id="KW-0560">Oxidoreductase</keyword>
<dbReference type="GO" id="GO:0016491">
    <property type="term" value="F:oxidoreductase activity"/>
    <property type="evidence" value="ECO:0007669"/>
    <property type="project" value="UniProtKB-KW"/>
</dbReference>
<feature type="compositionally biased region" description="Polar residues" evidence="2">
    <location>
        <begin position="359"/>
        <end position="374"/>
    </location>
</feature>
<evidence type="ECO:0000259" key="3">
    <source>
        <dbReference type="Pfam" id="PF00248"/>
    </source>
</evidence>